<organism evidence="1 2">
    <name type="scientific">Evtepia gabavorous</name>
    <dbReference type="NCBI Taxonomy" id="2211183"/>
    <lineage>
        <taxon>Bacteria</taxon>
        <taxon>Bacillati</taxon>
        <taxon>Bacillota</taxon>
        <taxon>Clostridia</taxon>
        <taxon>Eubacteriales</taxon>
        <taxon>Evtepia</taxon>
    </lineage>
</organism>
<dbReference type="OrthoDB" id="1733421at2"/>
<sequence length="308" mass="33916">MNERVVPGPVQDSCGIREAVCIHTKKIYDSCRDKDCIEDLRVYPTRSSQAVIDRALSVRGGRAELLQAYIDVEPASYNRGFFSVDIRYYYRITAEAFVGGSRPAEISGLAVFDKRVLLFGSEGNAKIFTSRYRPEEPDCQGLGRSNLPEAVVEAVDPIVLSLKLIDPCDFVCPPPCPPPCNPCNPCPPPPPPPCGCCAENELTEIPPCISACFDCELAFDGGCRRLYVTLGQFSMVRLERDSQLLIPMYDYCMPTRECAGGDEDGDDDPCEIFRQIRFPVGEFFPPSTLPGMEEEENCGGGASCSCCR</sequence>
<keyword evidence="2" id="KW-1185">Reference proteome</keyword>
<gene>
    <name evidence="1" type="ORF">DV520_04915</name>
</gene>
<evidence type="ECO:0008006" key="3">
    <source>
        <dbReference type="Google" id="ProtNLM"/>
    </source>
</evidence>
<evidence type="ECO:0000313" key="1">
    <source>
        <dbReference type="EMBL" id="RFT07036.1"/>
    </source>
</evidence>
<dbReference type="RefSeq" id="WP_117141973.1">
    <property type="nucleotide sequence ID" value="NZ_CAKXKJ010000004.1"/>
</dbReference>
<dbReference type="GeneID" id="97995075"/>
<evidence type="ECO:0000313" key="2">
    <source>
        <dbReference type="Proteomes" id="UP000260649"/>
    </source>
</evidence>
<comment type="caution">
    <text evidence="1">The sequence shown here is derived from an EMBL/GenBank/DDBJ whole genome shotgun (WGS) entry which is preliminary data.</text>
</comment>
<accession>A0A3E2B4X8</accession>
<reference evidence="1 2" key="1">
    <citation type="submission" date="2018-07" db="EMBL/GenBank/DDBJ databases">
        <title>GABA Modulating Bacteria of the Human Gut Microbiota.</title>
        <authorList>
            <person name="Strandwitz P."/>
            <person name="Kim K.H."/>
            <person name="Terekhova D."/>
            <person name="Liu J.K."/>
            <person name="Sharma A."/>
            <person name="Levering J."/>
            <person name="Mcdonald D."/>
            <person name="Dietrich D."/>
            <person name="Ramadhar T.R."/>
            <person name="Lekbua A."/>
            <person name="Mroue N."/>
            <person name="Liston C."/>
            <person name="Stewart E.J."/>
            <person name="Dubin M.J."/>
            <person name="Zengler K."/>
            <person name="Knight R."/>
            <person name="Gilbert J.A."/>
            <person name="Clardy J."/>
            <person name="Lewis K."/>
        </authorList>
    </citation>
    <scope>NUCLEOTIDE SEQUENCE [LARGE SCALE GENOMIC DNA]</scope>
    <source>
        <strain evidence="1 2">KLE1738</strain>
    </source>
</reference>
<dbReference type="EMBL" id="QQRQ01000005">
    <property type="protein sequence ID" value="RFT07036.1"/>
    <property type="molecule type" value="Genomic_DNA"/>
</dbReference>
<name>A0A3E2B4X8_9FIRM</name>
<protein>
    <recommendedName>
        <fullName evidence="3">DUF3794 domain-containing protein</fullName>
    </recommendedName>
</protein>
<dbReference type="Proteomes" id="UP000260649">
    <property type="component" value="Unassembled WGS sequence"/>
</dbReference>
<proteinExistence type="predicted"/>
<dbReference type="AlphaFoldDB" id="A0A3E2B4X8"/>